<dbReference type="SUPFAM" id="SSF50621">
    <property type="entry name" value="Alanine racemase C-terminal domain-like"/>
    <property type="match status" value="1"/>
</dbReference>
<evidence type="ECO:0000256" key="5">
    <source>
        <dbReference type="ARBA" id="ARBA00034115"/>
    </source>
</evidence>
<name>A0A564WBU8_9PROT</name>
<evidence type="ECO:0000256" key="7">
    <source>
        <dbReference type="ARBA" id="ARBA00049127"/>
    </source>
</evidence>
<dbReference type="AlphaFoldDB" id="A0A564WBU8"/>
<feature type="modified residue" description="N6-(pyridoxal phosphate)lysine" evidence="8">
    <location>
        <position position="47"/>
    </location>
</feature>
<dbReference type="Pfam" id="PF02784">
    <property type="entry name" value="Orn_Arg_deC_N"/>
    <property type="match status" value="1"/>
</dbReference>
<dbReference type="CDD" id="cd00622">
    <property type="entry name" value="PLPDE_III_ODC"/>
    <property type="match status" value="1"/>
</dbReference>
<keyword evidence="4 10" id="KW-0456">Lyase</keyword>
<comment type="similarity">
    <text evidence="2">Belongs to the Orn/Lys/Arg decarboxylase class-II family.</text>
</comment>
<keyword evidence="11" id="KW-1185">Reference proteome</keyword>
<protein>
    <recommendedName>
        <fullName evidence="6">ornithine decarboxylase</fullName>
        <ecNumber evidence="6">4.1.1.17</ecNumber>
    </recommendedName>
</protein>
<dbReference type="InterPro" id="IPR022644">
    <property type="entry name" value="De-COase2_N"/>
</dbReference>
<dbReference type="InterPro" id="IPR000183">
    <property type="entry name" value="Orn/DAP/Arg_de-COase"/>
</dbReference>
<gene>
    <name evidence="10" type="primary">ldc</name>
    <name evidence="10" type="ORF">DF3PA_150028</name>
</gene>
<dbReference type="EMBL" id="UXAT02000007">
    <property type="protein sequence ID" value="VUX45751.1"/>
    <property type="molecule type" value="Genomic_DNA"/>
</dbReference>
<comment type="cofactor">
    <cofactor evidence="1 8">
        <name>pyridoxal 5'-phosphate</name>
        <dbReference type="ChEBI" id="CHEBI:597326"/>
    </cofactor>
</comment>
<evidence type="ECO:0000256" key="3">
    <source>
        <dbReference type="ARBA" id="ARBA00022898"/>
    </source>
</evidence>
<dbReference type="SUPFAM" id="SSF51419">
    <property type="entry name" value="PLP-binding barrel"/>
    <property type="match status" value="1"/>
</dbReference>
<dbReference type="Gene3D" id="3.20.20.10">
    <property type="entry name" value="Alanine racemase"/>
    <property type="match status" value="1"/>
</dbReference>
<evidence type="ECO:0000259" key="9">
    <source>
        <dbReference type="Pfam" id="PF02784"/>
    </source>
</evidence>
<dbReference type="InterPro" id="IPR029066">
    <property type="entry name" value="PLP-binding_barrel"/>
</dbReference>
<dbReference type="PANTHER" id="PTHR11482">
    <property type="entry name" value="ARGININE/DIAMINOPIMELATE/ORNITHINE DECARBOXYLASE"/>
    <property type="match status" value="1"/>
</dbReference>
<dbReference type="InterPro" id="IPR022653">
    <property type="entry name" value="De-COase2_pyr-phos_BS"/>
</dbReference>
<comment type="catalytic activity">
    <reaction evidence="7">
        <text>L-ornithine + H(+) = putrescine + CO2</text>
        <dbReference type="Rhea" id="RHEA:22964"/>
        <dbReference type="ChEBI" id="CHEBI:15378"/>
        <dbReference type="ChEBI" id="CHEBI:16526"/>
        <dbReference type="ChEBI" id="CHEBI:46911"/>
        <dbReference type="ChEBI" id="CHEBI:326268"/>
        <dbReference type="EC" id="4.1.1.17"/>
    </reaction>
</comment>
<comment type="caution">
    <text evidence="10">The sequence shown here is derived from an EMBL/GenBank/DDBJ whole genome shotgun (WGS) entry which is preliminary data.</text>
</comment>
<dbReference type="FunFam" id="2.40.37.10:FF:000004">
    <property type="entry name" value="Ornithine decarboxylase"/>
    <property type="match status" value="1"/>
</dbReference>
<evidence type="ECO:0000313" key="11">
    <source>
        <dbReference type="Proteomes" id="UP000326641"/>
    </source>
</evidence>
<reference evidence="10" key="1">
    <citation type="submission" date="2018-11" db="EMBL/GenBank/DDBJ databases">
        <authorList>
            <person name="Onetto C."/>
        </authorList>
    </citation>
    <scope>NUCLEOTIDE SEQUENCE [LARGE SCALE GENOMIC DNA]</scope>
</reference>
<comment type="pathway">
    <text evidence="5">Amine and polyamine biosynthesis; putrescine biosynthesis via L-ornithine pathway; putrescine from L-ornithine: step 1/1.</text>
</comment>
<evidence type="ECO:0000256" key="6">
    <source>
        <dbReference type="ARBA" id="ARBA00034138"/>
    </source>
</evidence>
<dbReference type="FunFam" id="3.20.20.10:FF:000008">
    <property type="entry name" value="Ornithine decarboxylase"/>
    <property type="match status" value="1"/>
</dbReference>
<proteinExistence type="inferred from homology"/>
<evidence type="ECO:0000256" key="4">
    <source>
        <dbReference type="ARBA" id="ARBA00023239"/>
    </source>
</evidence>
<dbReference type="InterPro" id="IPR002433">
    <property type="entry name" value="Orn_de-COase"/>
</dbReference>
<dbReference type="PRINTS" id="PR01179">
    <property type="entry name" value="ODADCRBXLASE"/>
</dbReference>
<dbReference type="PANTHER" id="PTHR11482:SF6">
    <property type="entry name" value="ORNITHINE DECARBOXYLASE 1-RELATED"/>
    <property type="match status" value="1"/>
</dbReference>
<feature type="active site" description="Proton donor" evidence="8">
    <location>
        <position position="323"/>
    </location>
</feature>
<sequence>MTKRISAFLTTERPATPCLVVDLAVVAENYRKLADALPEAGIYYAVKANPAPEILRLLAALGSAFDAASVPEIEMVLAEGGSPERISYGNTIKKKADIAAAHALGVQLFAFDSRAELEKIATAAPGAKVFCRILTSGEGAEWPLSRKFGCSPSTASRLLREAKALGLQPWGVSFHVGSQQRNPGQWKCAVGAAARIFRELAEDGIDLQMLNIGGGLPARYRRKVPSLPVYARVIRTAIRKHFGNRLPDVIVEPGRQMVGEAGIIETEVVLISRKSRSDDRRWVYLDIGRFGGLAETEAEAIQYPIRSRRKGRGEAVVLAGPTCDSADILYQKAEYRLPLDLQIGDRLQIRSAGAYTATYASVAFNGFQPLRCYCI</sequence>
<dbReference type="GO" id="GO:0033387">
    <property type="term" value="P:putrescine biosynthetic process from arginine, via ornithine"/>
    <property type="evidence" value="ECO:0007669"/>
    <property type="project" value="TreeGrafter"/>
</dbReference>
<accession>A0A564WBU8</accession>
<evidence type="ECO:0000256" key="8">
    <source>
        <dbReference type="PIRSR" id="PIRSR600183-50"/>
    </source>
</evidence>
<dbReference type="Gene3D" id="2.40.37.10">
    <property type="entry name" value="Lyase, Ornithine Decarboxylase, Chain A, domain 1"/>
    <property type="match status" value="1"/>
</dbReference>
<feature type="domain" description="Orn/DAP/Arg decarboxylase 2 N-terminal" evidence="9">
    <location>
        <begin position="25"/>
        <end position="258"/>
    </location>
</feature>
<dbReference type="PROSITE" id="PS00878">
    <property type="entry name" value="ODR_DC_2_1"/>
    <property type="match status" value="1"/>
</dbReference>
<dbReference type="EC" id="4.1.1.17" evidence="6"/>
<evidence type="ECO:0000256" key="1">
    <source>
        <dbReference type="ARBA" id="ARBA00001933"/>
    </source>
</evidence>
<dbReference type="GO" id="GO:0004586">
    <property type="term" value="F:ornithine decarboxylase activity"/>
    <property type="evidence" value="ECO:0007669"/>
    <property type="project" value="UniProtKB-EC"/>
</dbReference>
<organism evidence="10 11">
    <name type="scientific">Candidatus Defluviicoccus seviourii</name>
    <dbReference type="NCBI Taxonomy" id="2565273"/>
    <lineage>
        <taxon>Bacteria</taxon>
        <taxon>Pseudomonadati</taxon>
        <taxon>Pseudomonadota</taxon>
        <taxon>Alphaproteobacteria</taxon>
        <taxon>Rhodospirillales</taxon>
        <taxon>Rhodospirillaceae</taxon>
        <taxon>Defluviicoccus</taxon>
    </lineage>
</organism>
<dbReference type="PRINTS" id="PR01182">
    <property type="entry name" value="ORNDCRBXLASE"/>
</dbReference>
<dbReference type="SMR" id="A0A564WBU8"/>
<dbReference type="GO" id="GO:0005737">
    <property type="term" value="C:cytoplasm"/>
    <property type="evidence" value="ECO:0007669"/>
    <property type="project" value="TreeGrafter"/>
</dbReference>
<dbReference type="Proteomes" id="UP000326641">
    <property type="component" value="Unassembled WGS sequence"/>
</dbReference>
<evidence type="ECO:0000313" key="10">
    <source>
        <dbReference type="EMBL" id="VUX45751.1"/>
    </source>
</evidence>
<evidence type="ECO:0000256" key="2">
    <source>
        <dbReference type="ARBA" id="ARBA00008872"/>
    </source>
</evidence>
<dbReference type="InterPro" id="IPR009006">
    <property type="entry name" value="Ala_racemase/Decarboxylase_C"/>
</dbReference>
<keyword evidence="3 8" id="KW-0663">Pyridoxal phosphate</keyword>